<keyword evidence="3" id="KW-0540">Nuclease</keyword>
<sequence>MRRRIDQAKCILALLNMPRAQRNDRTAYILLALSNLRPNAPWANADGADRWRTVDIMQWLRDHYDKDYAPNSRETLRRFSLHPMIEAGLVLYNPDDPARPVNSPDNCYQISPEALALVRQFGSKDWNAALTAFLKVQPGLAAKYGKARDLAQVPVAIPGGQLALSPGAHSELIRDIIERFAPRFVRGAILLYVGDTGDKHGYFDRDALAALGVVVDDHGKLPDVVLHDVGRNWLILAEAASSHGPVDAKRHGELARLFANSTAGLVYVSAFPSRAIMRKYLADIAWETEAWAADEPDHLTHFDGERFLGPYA</sequence>
<comment type="caution">
    <text evidence="3">The sequence shown here is derived from an EMBL/GenBank/DDBJ whole genome shotgun (WGS) entry which is preliminary data.</text>
</comment>
<dbReference type="Pfam" id="PF06616">
    <property type="entry name" value="BsuBI_PstI_RE"/>
    <property type="match status" value="1"/>
</dbReference>
<proteinExistence type="predicted"/>
<feature type="domain" description="BsuBI/PstI restriction endonuclease HTH" evidence="2">
    <location>
        <begin position="3"/>
        <end position="140"/>
    </location>
</feature>
<organism evidence="3 4">
    <name type="scientific">Solilutibacter pythonis</name>
    <dbReference type="NCBI Taxonomy" id="2483112"/>
    <lineage>
        <taxon>Bacteria</taxon>
        <taxon>Pseudomonadati</taxon>
        <taxon>Pseudomonadota</taxon>
        <taxon>Gammaproteobacteria</taxon>
        <taxon>Lysobacterales</taxon>
        <taxon>Lysobacteraceae</taxon>
        <taxon>Solilutibacter</taxon>
    </lineage>
</organism>
<dbReference type="Gene3D" id="1.10.10.1820">
    <property type="entry name" value="BsuBI/PstI restriction endonuclease-like"/>
    <property type="match status" value="1"/>
</dbReference>
<reference evidence="3 4" key="1">
    <citation type="submission" date="2018-10" db="EMBL/GenBank/DDBJ databases">
        <title>Proposal of Lysobacter pythonis sp. nov. isolated from royal pythons (Python regius).</title>
        <authorList>
            <person name="Hans-Juergen B."/>
            <person name="Huptas C."/>
            <person name="Sandra B."/>
            <person name="Igor L."/>
            <person name="Joachim S."/>
            <person name="Siegfried S."/>
            <person name="Mareike W."/>
            <person name="Peter K."/>
        </authorList>
    </citation>
    <scope>NUCLEOTIDE SEQUENCE [LARGE SCALE GENOMIC DNA]</scope>
    <source>
        <strain evidence="3 4">4284/11</strain>
    </source>
</reference>
<protein>
    <submittedName>
        <fullName evidence="3">Restriction endonuclease</fullName>
    </submittedName>
</protein>
<keyword evidence="4" id="KW-1185">Reference proteome</keyword>
<evidence type="ECO:0000313" key="3">
    <source>
        <dbReference type="EMBL" id="RMH92886.1"/>
    </source>
</evidence>
<feature type="domain" description="BsuBI/PstI restriction endonuclease" evidence="1">
    <location>
        <begin position="154"/>
        <end position="305"/>
    </location>
</feature>
<dbReference type="Proteomes" id="UP000275012">
    <property type="component" value="Unassembled WGS sequence"/>
</dbReference>
<dbReference type="GO" id="GO:0000287">
    <property type="term" value="F:magnesium ion binding"/>
    <property type="evidence" value="ECO:0007669"/>
    <property type="project" value="InterPro"/>
</dbReference>
<dbReference type="GO" id="GO:0003677">
    <property type="term" value="F:DNA binding"/>
    <property type="evidence" value="ECO:0007669"/>
    <property type="project" value="InterPro"/>
</dbReference>
<gene>
    <name evidence="3" type="ORF">EBB59_07990</name>
</gene>
<keyword evidence="3" id="KW-0255">Endonuclease</keyword>
<dbReference type="GO" id="GO:0009307">
    <property type="term" value="P:DNA restriction-modification system"/>
    <property type="evidence" value="ECO:0007669"/>
    <property type="project" value="InterPro"/>
</dbReference>
<dbReference type="EMBL" id="RFLY01000009">
    <property type="protein sequence ID" value="RMH92886.1"/>
    <property type="molecule type" value="Genomic_DNA"/>
</dbReference>
<dbReference type="Gene3D" id="3.40.1350.80">
    <property type="match status" value="1"/>
</dbReference>
<dbReference type="InterPro" id="IPR041962">
    <property type="entry name" value="BsuBI/PstI_N_sf"/>
</dbReference>
<dbReference type="InterPro" id="IPR041454">
    <property type="entry name" value="BsuBI/PstI_N"/>
</dbReference>
<evidence type="ECO:0000259" key="2">
    <source>
        <dbReference type="Pfam" id="PF17728"/>
    </source>
</evidence>
<evidence type="ECO:0000259" key="1">
    <source>
        <dbReference type="Pfam" id="PF06616"/>
    </source>
</evidence>
<evidence type="ECO:0000313" key="4">
    <source>
        <dbReference type="Proteomes" id="UP000275012"/>
    </source>
</evidence>
<name>A0A3M2HSZ8_9GAMM</name>
<dbReference type="GO" id="GO:0009036">
    <property type="term" value="F:type II site-specific deoxyribonuclease activity"/>
    <property type="evidence" value="ECO:0007669"/>
    <property type="project" value="InterPro"/>
</dbReference>
<dbReference type="Pfam" id="PF17728">
    <property type="entry name" value="BsuBI_PstI_RE_N"/>
    <property type="match status" value="1"/>
</dbReference>
<keyword evidence="3" id="KW-0378">Hydrolase</keyword>
<dbReference type="AlphaFoldDB" id="A0A3M2HSZ8"/>
<dbReference type="RefSeq" id="WP_122101619.1">
    <property type="nucleotide sequence ID" value="NZ_RFLY01000009.1"/>
</dbReference>
<dbReference type="InterPro" id="IPR041963">
    <property type="entry name" value="BsuBI/PstI_C_sf"/>
</dbReference>
<dbReference type="InterPro" id="IPR009528">
    <property type="entry name" value="Restrct_endonuc_II_BsuBI_C"/>
</dbReference>
<accession>A0A3M2HSZ8</accession>
<dbReference type="OrthoDB" id="9798907at2"/>